<dbReference type="AlphaFoldDB" id="A0A022PJK1"/>
<sequence length="176" mass="20263">MFSVTLQSVWKNIYRQKRPWKRHIFLLFLVGAVSAPISYYLLHRFAIGIDPQNNQCLPPYRIYLVDKYDKVPVKGKPFAFESEYIRPYGKGIKMIDGVAGDTITVTPEETTVNGFMVGEGLELTRESGHTKEELTRTGVIPEGRIWLMGRTKISFDSRYWGTIPESQILGRAYPIW</sequence>
<gene>
    <name evidence="3" type="ORF">BA1DRAFT_02383</name>
</gene>
<dbReference type="SUPFAM" id="SSF51306">
    <property type="entry name" value="LexA/Signal peptidase"/>
    <property type="match status" value="1"/>
</dbReference>
<dbReference type="InterPro" id="IPR019533">
    <property type="entry name" value="Peptidase_S26"/>
</dbReference>
<feature type="transmembrane region" description="Helical" evidence="1">
    <location>
        <begin position="24"/>
        <end position="42"/>
    </location>
</feature>
<keyword evidence="1" id="KW-1133">Transmembrane helix</keyword>
<keyword evidence="3" id="KW-0378">Hydrolase</keyword>
<evidence type="ECO:0000313" key="4">
    <source>
        <dbReference type="Proteomes" id="UP000023464"/>
    </source>
</evidence>
<keyword evidence="3" id="KW-0645">Protease</keyword>
<dbReference type="GO" id="GO:0004252">
    <property type="term" value="F:serine-type endopeptidase activity"/>
    <property type="evidence" value="ECO:0007669"/>
    <property type="project" value="InterPro"/>
</dbReference>
<evidence type="ECO:0000256" key="1">
    <source>
        <dbReference type="SAM" id="Phobius"/>
    </source>
</evidence>
<organism evidence="3 4">
    <name type="scientific">Photorhabdus aegyptia</name>
    <dbReference type="NCBI Taxonomy" id="2805098"/>
    <lineage>
        <taxon>Bacteria</taxon>
        <taxon>Pseudomonadati</taxon>
        <taxon>Pseudomonadota</taxon>
        <taxon>Gammaproteobacteria</taxon>
        <taxon>Enterobacterales</taxon>
        <taxon>Morganellaceae</taxon>
        <taxon>Photorhabdus</taxon>
    </lineage>
</organism>
<dbReference type="Pfam" id="PF10502">
    <property type="entry name" value="Peptidase_S26"/>
    <property type="match status" value="1"/>
</dbReference>
<accession>A0A022PJK1</accession>
<keyword evidence="1" id="KW-0812">Transmembrane</keyword>
<dbReference type="InterPro" id="IPR036286">
    <property type="entry name" value="LexA/Signal_pep-like_sf"/>
</dbReference>
<keyword evidence="1" id="KW-0472">Membrane</keyword>
<evidence type="ECO:0000259" key="2">
    <source>
        <dbReference type="Pfam" id="PF10502"/>
    </source>
</evidence>
<proteinExistence type="predicted"/>
<dbReference type="RefSeq" id="WP_235201056.1">
    <property type="nucleotide sequence ID" value="NZ_CAWLTM010000083.1"/>
</dbReference>
<protein>
    <submittedName>
        <fullName evidence="3">Type IV secretory pathway, protease TraF</fullName>
    </submittedName>
</protein>
<dbReference type="Proteomes" id="UP000023464">
    <property type="component" value="Unassembled WGS sequence"/>
</dbReference>
<comment type="caution">
    <text evidence="3">The sequence shown here is derived from an EMBL/GenBank/DDBJ whole genome shotgun (WGS) entry which is preliminary data.</text>
</comment>
<reference evidence="3 4" key="1">
    <citation type="submission" date="2014-03" db="EMBL/GenBank/DDBJ databases">
        <title>Draft Genome of Photorhabdus luminescens BA1, an Egyptian Isolate.</title>
        <authorList>
            <person name="Ghazal S."/>
            <person name="Hurst S.G.IV."/>
            <person name="Morris K."/>
            <person name="Thomas K."/>
            <person name="Tisa L.S."/>
        </authorList>
    </citation>
    <scope>NUCLEOTIDE SEQUENCE [LARGE SCALE GENOMIC DNA]</scope>
    <source>
        <strain evidence="3 4">BA1</strain>
    </source>
</reference>
<evidence type="ECO:0000313" key="3">
    <source>
        <dbReference type="EMBL" id="EYU15113.1"/>
    </source>
</evidence>
<dbReference type="EMBL" id="JFGV01000032">
    <property type="protein sequence ID" value="EYU15113.1"/>
    <property type="molecule type" value="Genomic_DNA"/>
</dbReference>
<dbReference type="GO" id="GO:0006465">
    <property type="term" value="P:signal peptide processing"/>
    <property type="evidence" value="ECO:0007669"/>
    <property type="project" value="InterPro"/>
</dbReference>
<dbReference type="PATRIC" id="fig|1393736.3.peg.2432"/>
<dbReference type="CDD" id="cd06530">
    <property type="entry name" value="S26_SPase_I"/>
    <property type="match status" value="1"/>
</dbReference>
<feature type="domain" description="Peptidase S26" evidence="2">
    <location>
        <begin position="69"/>
        <end position="175"/>
    </location>
</feature>
<dbReference type="Gene3D" id="2.10.109.10">
    <property type="entry name" value="Umud Fragment, subunit A"/>
    <property type="match status" value="1"/>
</dbReference>
<name>A0A022PJK1_9GAMM</name>
<keyword evidence="4" id="KW-1185">Reference proteome</keyword>